<keyword evidence="4" id="KW-0479">Metal-binding</keyword>
<name>A0AAN7B9T0_9PEZI</name>
<keyword evidence="6" id="KW-1185">Reference proteome</keyword>
<dbReference type="InterPro" id="IPR008949">
    <property type="entry name" value="Isoprenoid_synthase_dom_sf"/>
</dbReference>
<dbReference type="SFLD" id="SFLDG01020">
    <property type="entry name" value="Terpene_Cyclase_Like_2"/>
    <property type="match status" value="1"/>
</dbReference>
<dbReference type="GO" id="GO:0046872">
    <property type="term" value="F:metal ion binding"/>
    <property type="evidence" value="ECO:0007669"/>
    <property type="project" value="UniProtKB-KW"/>
</dbReference>
<proteinExistence type="inferred from homology"/>
<dbReference type="InterPro" id="IPR034686">
    <property type="entry name" value="Terpene_cyclase-like_2"/>
</dbReference>
<dbReference type="GO" id="GO:0010333">
    <property type="term" value="F:terpene synthase activity"/>
    <property type="evidence" value="ECO:0007669"/>
    <property type="project" value="InterPro"/>
</dbReference>
<dbReference type="AlphaFoldDB" id="A0AAN7B9T0"/>
<dbReference type="EMBL" id="MU858076">
    <property type="protein sequence ID" value="KAK4215799.1"/>
    <property type="molecule type" value="Genomic_DNA"/>
</dbReference>
<accession>A0AAN7B9T0</accession>
<reference evidence="5" key="2">
    <citation type="submission" date="2023-05" db="EMBL/GenBank/DDBJ databases">
        <authorList>
            <consortium name="Lawrence Berkeley National Laboratory"/>
            <person name="Steindorff A."/>
            <person name="Hensen N."/>
            <person name="Bonometti L."/>
            <person name="Westerberg I."/>
            <person name="Brannstrom I.O."/>
            <person name="Guillou S."/>
            <person name="Cros-Aarteil S."/>
            <person name="Calhoun S."/>
            <person name="Haridas S."/>
            <person name="Kuo A."/>
            <person name="Mondo S."/>
            <person name="Pangilinan J."/>
            <person name="Riley R."/>
            <person name="Labutti K."/>
            <person name="Andreopoulos B."/>
            <person name="Lipzen A."/>
            <person name="Chen C."/>
            <person name="Yanf M."/>
            <person name="Daum C."/>
            <person name="Ng V."/>
            <person name="Clum A."/>
            <person name="Ohm R."/>
            <person name="Martin F."/>
            <person name="Silar P."/>
            <person name="Natvig D."/>
            <person name="Lalanne C."/>
            <person name="Gautier V."/>
            <person name="Ament-Velasquez S.L."/>
            <person name="Kruys A."/>
            <person name="Hutchinson M.I."/>
            <person name="Powell A.J."/>
            <person name="Barry K."/>
            <person name="Miller A.N."/>
            <person name="Grigoriev I.V."/>
            <person name="Debuchy R."/>
            <person name="Gladieux P."/>
            <person name="Thoren M.H."/>
            <person name="Johannesson H."/>
        </authorList>
    </citation>
    <scope>NUCLEOTIDE SEQUENCE</scope>
    <source>
        <strain evidence="5">PSN293</strain>
    </source>
</reference>
<keyword evidence="4" id="KW-0456">Lyase</keyword>
<comment type="cofactor">
    <cofactor evidence="1 4">
        <name>Mg(2+)</name>
        <dbReference type="ChEBI" id="CHEBI:18420"/>
    </cofactor>
</comment>
<evidence type="ECO:0000256" key="1">
    <source>
        <dbReference type="ARBA" id="ARBA00001946"/>
    </source>
</evidence>
<evidence type="ECO:0000313" key="6">
    <source>
        <dbReference type="Proteomes" id="UP001301769"/>
    </source>
</evidence>
<dbReference type="PANTHER" id="PTHR35201:SF4">
    <property type="entry name" value="BETA-PINACENE SYNTHASE-RELATED"/>
    <property type="match status" value="1"/>
</dbReference>
<feature type="non-terminal residue" evidence="5">
    <location>
        <position position="327"/>
    </location>
</feature>
<dbReference type="Gene3D" id="1.10.600.10">
    <property type="entry name" value="Farnesyl Diphosphate Synthase"/>
    <property type="match status" value="1"/>
</dbReference>
<dbReference type="PANTHER" id="PTHR35201">
    <property type="entry name" value="TERPENE SYNTHASE"/>
    <property type="match status" value="1"/>
</dbReference>
<evidence type="ECO:0000256" key="4">
    <source>
        <dbReference type="RuleBase" id="RU366034"/>
    </source>
</evidence>
<comment type="caution">
    <text evidence="5">The sequence shown here is derived from an EMBL/GenBank/DDBJ whole genome shotgun (WGS) entry which is preliminary data.</text>
</comment>
<dbReference type="SUPFAM" id="SSF48576">
    <property type="entry name" value="Terpenoid synthases"/>
    <property type="match status" value="1"/>
</dbReference>
<comment type="similarity">
    <text evidence="2 4">Belongs to the terpene synthase family.</text>
</comment>
<dbReference type="GO" id="GO:0008299">
    <property type="term" value="P:isoprenoid biosynthetic process"/>
    <property type="evidence" value="ECO:0007669"/>
    <property type="project" value="UniProtKB-ARBA"/>
</dbReference>
<dbReference type="Pfam" id="PF19086">
    <property type="entry name" value="Terpene_syn_C_2"/>
    <property type="match status" value="1"/>
</dbReference>
<dbReference type="EC" id="4.2.3.-" evidence="4"/>
<gene>
    <name evidence="5" type="ORF">QBC37DRAFT_239821</name>
</gene>
<reference evidence="5" key="1">
    <citation type="journal article" date="2023" name="Mol. Phylogenet. Evol.">
        <title>Genome-scale phylogeny and comparative genomics of the fungal order Sordariales.</title>
        <authorList>
            <person name="Hensen N."/>
            <person name="Bonometti L."/>
            <person name="Westerberg I."/>
            <person name="Brannstrom I.O."/>
            <person name="Guillou S."/>
            <person name="Cros-Aarteil S."/>
            <person name="Calhoun S."/>
            <person name="Haridas S."/>
            <person name="Kuo A."/>
            <person name="Mondo S."/>
            <person name="Pangilinan J."/>
            <person name="Riley R."/>
            <person name="LaButti K."/>
            <person name="Andreopoulos B."/>
            <person name="Lipzen A."/>
            <person name="Chen C."/>
            <person name="Yan M."/>
            <person name="Daum C."/>
            <person name="Ng V."/>
            <person name="Clum A."/>
            <person name="Steindorff A."/>
            <person name="Ohm R.A."/>
            <person name="Martin F."/>
            <person name="Silar P."/>
            <person name="Natvig D.O."/>
            <person name="Lalanne C."/>
            <person name="Gautier V."/>
            <person name="Ament-Velasquez S.L."/>
            <person name="Kruys A."/>
            <person name="Hutchinson M.I."/>
            <person name="Powell A.J."/>
            <person name="Barry K."/>
            <person name="Miller A.N."/>
            <person name="Grigoriev I.V."/>
            <person name="Debuchy R."/>
            <person name="Gladieux P."/>
            <person name="Hiltunen Thoren M."/>
            <person name="Johannesson H."/>
        </authorList>
    </citation>
    <scope>NUCLEOTIDE SEQUENCE</scope>
    <source>
        <strain evidence="5">PSN293</strain>
    </source>
</reference>
<evidence type="ECO:0000256" key="3">
    <source>
        <dbReference type="ARBA" id="ARBA00022842"/>
    </source>
</evidence>
<dbReference type="Proteomes" id="UP001301769">
    <property type="component" value="Unassembled WGS sequence"/>
</dbReference>
<keyword evidence="3 4" id="KW-0460">Magnesium</keyword>
<organism evidence="5 6">
    <name type="scientific">Rhypophila decipiens</name>
    <dbReference type="NCBI Taxonomy" id="261697"/>
    <lineage>
        <taxon>Eukaryota</taxon>
        <taxon>Fungi</taxon>
        <taxon>Dikarya</taxon>
        <taxon>Ascomycota</taxon>
        <taxon>Pezizomycotina</taxon>
        <taxon>Sordariomycetes</taxon>
        <taxon>Sordariomycetidae</taxon>
        <taxon>Sordariales</taxon>
        <taxon>Naviculisporaceae</taxon>
        <taxon>Rhypophila</taxon>
    </lineage>
</organism>
<feature type="non-terminal residue" evidence="5">
    <location>
        <position position="1"/>
    </location>
</feature>
<sequence length="327" mass="37196">QKVKIPDFLAGSPWKRVLNPHYETVKAETDAWIESFDLFKDAKSQDAFERCQAHQLRVGSDFMALLYAYDEYTDVSDEVQARNLANIVVHAMNHPSNARPSGENPLGEIARQFWTRALTILSPSAQRHFLDTFAEYVNSVVQQRHDNAKSRLRTFDEYWALRHHNCACLPSFALGELGLDIADDIYNRPPLERMMALAVQLICASNDVYSYNVEVLRGMGLFNVVSVVSVVSVVMAEQSMTSTKDAVSWIGRWNDQLVTEFLAAREELSRLGKSESWSEQTVGQVETCVDVLGCWVRANEDWHFESQRHFGTEGAKVQMEREVVMLP</sequence>
<dbReference type="SFLD" id="SFLDS00005">
    <property type="entry name" value="Isoprenoid_Synthase_Type_I"/>
    <property type="match status" value="1"/>
</dbReference>
<protein>
    <recommendedName>
        <fullName evidence="4">Terpene synthase</fullName>
        <ecNumber evidence="4">4.2.3.-</ecNumber>
    </recommendedName>
</protein>
<evidence type="ECO:0000256" key="2">
    <source>
        <dbReference type="ARBA" id="ARBA00006333"/>
    </source>
</evidence>
<evidence type="ECO:0000313" key="5">
    <source>
        <dbReference type="EMBL" id="KAK4215799.1"/>
    </source>
</evidence>